<evidence type="ECO:0000256" key="2">
    <source>
        <dbReference type="SAM" id="Phobius"/>
    </source>
</evidence>
<keyword evidence="2" id="KW-0472">Membrane</keyword>
<protein>
    <submittedName>
        <fullName evidence="3">Uncharacterized protein</fullName>
    </submittedName>
</protein>
<dbReference type="AlphaFoldDB" id="A0A8J9X3P0"/>
<evidence type="ECO:0000313" key="3">
    <source>
        <dbReference type="EMBL" id="CAG9283034.1"/>
    </source>
</evidence>
<feature type="compositionally biased region" description="Polar residues" evidence="1">
    <location>
        <begin position="195"/>
        <end position="212"/>
    </location>
</feature>
<reference evidence="3" key="1">
    <citation type="submission" date="2022-02" db="EMBL/GenBank/DDBJ databases">
        <authorList>
            <person name="Giguere J D."/>
        </authorList>
    </citation>
    <scope>NUCLEOTIDE SEQUENCE</scope>
    <source>
        <strain evidence="3">CCAP 1055/1</strain>
    </source>
</reference>
<name>A0A8J9X3P0_PHATR</name>
<evidence type="ECO:0000256" key="1">
    <source>
        <dbReference type="SAM" id="MobiDB-lite"/>
    </source>
</evidence>
<keyword evidence="2" id="KW-1133">Transmembrane helix</keyword>
<accession>A0A8J9X3P0</accession>
<dbReference type="EMBL" id="OU594959">
    <property type="protein sequence ID" value="CAG9283034.1"/>
    <property type="molecule type" value="Genomic_DNA"/>
</dbReference>
<feature type="region of interest" description="Disordered" evidence="1">
    <location>
        <begin position="195"/>
        <end position="268"/>
    </location>
</feature>
<feature type="transmembrane region" description="Helical" evidence="2">
    <location>
        <begin position="163"/>
        <end position="185"/>
    </location>
</feature>
<keyword evidence="2" id="KW-0812">Transmembrane</keyword>
<feature type="compositionally biased region" description="Polar residues" evidence="1">
    <location>
        <begin position="226"/>
        <end position="235"/>
    </location>
</feature>
<sequence>MTRQPYISPATSSNPSKQPTTDAIVVLPSTLVRFSVLEVVELDVARLETEINSFFTQVLSSNANSQNSFEIVQLQIETTYDRISGRASALITGQSKYRGRDFPTEDDLELSLISYFSFWGADDLKAHFAHSNISISEIDVDISGQAVMGIQTGERSSDGNGNVGMLSGAAAGVAAVGLALAFLLARSSRQCSANKGEKTISTVEASPEQDAQLTPPRTFCADEMGTLSSQRSSPQADPFERSETPPIEGTLSQRTINRGGFGDDRSLADSVDTNDLRSYAGLVSVADLSVFTFQH</sequence>
<dbReference type="Proteomes" id="UP000836788">
    <property type="component" value="Chromosome 18"/>
</dbReference>
<gene>
    <name evidence="3" type="ORF">PTTT1_LOCUS21494</name>
</gene>
<organism evidence="3">
    <name type="scientific">Phaeodactylum tricornutum</name>
    <name type="common">Diatom</name>
    <dbReference type="NCBI Taxonomy" id="2850"/>
    <lineage>
        <taxon>Eukaryota</taxon>
        <taxon>Sar</taxon>
        <taxon>Stramenopiles</taxon>
        <taxon>Ochrophyta</taxon>
        <taxon>Bacillariophyta</taxon>
        <taxon>Bacillariophyceae</taxon>
        <taxon>Bacillariophycidae</taxon>
        <taxon>Naviculales</taxon>
        <taxon>Phaeodactylaceae</taxon>
        <taxon>Phaeodactylum</taxon>
    </lineage>
</organism>
<proteinExistence type="predicted"/>